<name>A0A5B7DND9_PORTR</name>
<evidence type="ECO:0000256" key="1">
    <source>
        <dbReference type="SAM" id="MobiDB-lite"/>
    </source>
</evidence>
<feature type="compositionally biased region" description="Basic and acidic residues" evidence="1">
    <location>
        <begin position="53"/>
        <end position="63"/>
    </location>
</feature>
<dbReference type="AlphaFoldDB" id="A0A5B7DND9"/>
<proteinExistence type="predicted"/>
<feature type="compositionally biased region" description="Acidic residues" evidence="1">
    <location>
        <begin position="8"/>
        <end position="19"/>
    </location>
</feature>
<dbReference type="Proteomes" id="UP000324222">
    <property type="component" value="Unassembled WGS sequence"/>
</dbReference>
<accession>A0A5B7DND9</accession>
<sequence length="63" mass="7395">MGRKGREEEEEEKEEEEEEGGGRDRKRRRLRASEWKGMGRKKGTVRGEVLLTEADKKGEHRVL</sequence>
<feature type="region of interest" description="Disordered" evidence="1">
    <location>
        <begin position="1"/>
        <end position="63"/>
    </location>
</feature>
<protein>
    <submittedName>
        <fullName evidence="2">Uncharacterized protein</fullName>
    </submittedName>
</protein>
<gene>
    <name evidence="2" type="ORF">E2C01_016033</name>
</gene>
<dbReference type="EMBL" id="VSRR010001153">
    <property type="protein sequence ID" value="MPC23000.1"/>
    <property type="molecule type" value="Genomic_DNA"/>
</dbReference>
<comment type="caution">
    <text evidence="2">The sequence shown here is derived from an EMBL/GenBank/DDBJ whole genome shotgun (WGS) entry which is preliminary data.</text>
</comment>
<evidence type="ECO:0000313" key="3">
    <source>
        <dbReference type="Proteomes" id="UP000324222"/>
    </source>
</evidence>
<reference evidence="2 3" key="1">
    <citation type="submission" date="2019-05" db="EMBL/GenBank/DDBJ databases">
        <title>Another draft genome of Portunus trituberculatus and its Hox gene families provides insights of decapod evolution.</title>
        <authorList>
            <person name="Jeong J.-H."/>
            <person name="Song I."/>
            <person name="Kim S."/>
            <person name="Choi T."/>
            <person name="Kim D."/>
            <person name="Ryu S."/>
            <person name="Kim W."/>
        </authorList>
    </citation>
    <scope>NUCLEOTIDE SEQUENCE [LARGE SCALE GENOMIC DNA]</scope>
    <source>
        <tissue evidence="2">Muscle</tissue>
    </source>
</reference>
<organism evidence="2 3">
    <name type="scientific">Portunus trituberculatus</name>
    <name type="common">Swimming crab</name>
    <name type="synonym">Neptunus trituberculatus</name>
    <dbReference type="NCBI Taxonomy" id="210409"/>
    <lineage>
        <taxon>Eukaryota</taxon>
        <taxon>Metazoa</taxon>
        <taxon>Ecdysozoa</taxon>
        <taxon>Arthropoda</taxon>
        <taxon>Crustacea</taxon>
        <taxon>Multicrustacea</taxon>
        <taxon>Malacostraca</taxon>
        <taxon>Eumalacostraca</taxon>
        <taxon>Eucarida</taxon>
        <taxon>Decapoda</taxon>
        <taxon>Pleocyemata</taxon>
        <taxon>Brachyura</taxon>
        <taxon>Eubrachyura</taxon>
        <taxon>Portunoidea</taxon>
        <taxon>Portunidae</taxon>
        <taxon>Portuninae</taxon>
        <taxon>Portunus</taxon>
    </lineage>
</organism>
<evidence type="ECO:0000313" key="2">
    <source>
        <dbReference type="EMBL" id="MPC23000.1"/>
    </source>
</evidence>
<keyword evidence="3" id="KW-1185">Reference proteome</keyword>